<name>A0A941CR64_9CLOT</name>
<gene>
    <name evidence="2" type="ORF">KCG48_07185</name>
</gene>
<evidence type="ECO:0000313" key="2">
    <source>
        <dbReference type="EMBL" id="MBR0576124.1"/>
    </source>
</evidence>
<evidence type="ECO:0000259" key="1">
    <source>
        <dbReference type="Pfam" id="PF08818"/>
    </source>
</evidence>
<sequence length="161" mass="18837">MYYDSKTPEEYLQDIPEDRREAITRLRQVIQENLPPGFEEGMGYGMMGFQVPLKRYPKGYHTTPGEPLPFIGIAAQKNHIALYHMGIYALPELEKWFVEEYAKRVSTKLDMGKSCIRFKNPKTIPFELIGELARKITLDDYIRLYEEGLKQRSEMSKNPKK</sequence>
<dbReference type="RefSeq" id="WP_211800911.1">
    <property type="nucleotide sequence ID" value="NZ_JAGSCS010000007.1"/>
</dbReference>
<feature type="domain" description="YdhG-like" evidence="1">
    <location>
        <begin position="19"/>
        <end position="135"/>
    </location>
</feature>
<organism evidence="2 3">
    <name type="scientific">Proteiniclasticum sediminis</name>
    <dbReference type="NCBI Taxonomy" id="2804028"/>
    <lineage>
        <taxon>Bacteria</taxon>
        <taxon>Bacillati</taxon>
        <taxon>Bacillota</taxon>
        <taxon>Clostridia</taxon>
        <taxon>Eubacteriales</taxon>
        <taxon>Clostridiaceae</taxon>
        <taxon>Proteiniclasticum</taxon>
    </lineage>
</organism>
<dbReference type="InterPro" id="IPR014922">
    <property type="entry name" value="YdhG-like"/>
</dbReference>
<dbReference type="EMBL" id="JAGSCS010000007">
    <property type="protein sequence ID" value="MBR0576124.1"/>
    <property type="molecule type" value="Genomic_DNA"/>
</dbReference>
<dbReference type="Gene3D" id="3.90.1150.200">
    <property type="match status" value="1"/>
</dbReference>
<dbReference type="Pfam" id="PF08818">
    <property type="entry name" value="DUF1801"/>
    <property type="match status" value="1"/>
</dbReference>
<comment type="caution">
    <text evidence="2">The sequence shown here is derived from an EMBL/GenBank/DDBJ whole genome shotgun (WGS) entry which is preliminary data.</text>
</comment>
<keyword evidence="3" id="KW-1185">Reference proteome</keyword>
<protein>
    <submittedName>
        <fullName evidence="2">DUF1801 domain-containing protein</fullName>
    </submittedName>
</protein>
<accession>A0A941CR64</accession>
<proteinExistence type="predicted"/>
<reference evidence="2" key="1">
    <citation type="submission" date="2021-04" db="EMBL/GenBank/DDBJ databases">
        <title>Proteiniclasticum sedimins sp. nov., an obligate anaerobic bacterium isolated from anaerobic sludge.</title>
        <authorList>
            <person name="Liu J."/>
        </authorList>
    </citation>
    <scope>NUCLEOTIDE SEQUENCE</scope>
    <source>
        <strain evidence="2">BAD-10</strain>
    </source>
</reference>
<dbReference type="AlphaFoldDB" id="A0A941CR64"/>
<dbReference type="Proteomes" id="UP000675379">
    <property type="component" value="Unassembled WGS sequence"/>
</dbReference>
<evidence type="ECO:0000313" key="3">
    <source>
        <dbReference type="Proteomes" id="UP000675379"/>
    </source>
</evidence>
<dbReference type="SUPFAM" id="SSF159888">
    <property type="entry name" value="YdhG-like"/>
    <property type="match status" value="1"/>
</dbReference>